<reference evidence="2" key="2">
    <citation type="submission" date="2015-06" db="UniProtKB">
        <authorList>
            <consortium name="EnsemblPlants"/>
        </authorList>
    </citation>
    <scope>IDENTIFICATION</scope>
    <source>
        <strain evidence="2">DM1-3 516 R44</strain>
    </source>
</reference>
<feature type="compositionally biased region" description="Polar residues" evidence="1">
    <location>
        <begin position="1"/>
        <end position="11"/>
    </location>
</feature>
<dbReference type="PaxDb" id="4113-PGSC0003DMT400097517"/>
<proteinExistence type="predicted"/>
<sequence>MGRAATLNQALHGSDFHPSPSPISIVHTYIRNAKSEHRSSPSSLRLHHSQVTMSGTQRPGKEVTTSSQRKRVRSGGNVPPAPAVPRGQTRRFGVKGVVKEGKLWWKKHTETRYFSDMCIDRDSLAREFPQILRWIRELHMEFIFAKTGECNLNMVREFYAIKAPDTRSYFMNARGVDVTITPAVLNDIVGTSPDVDPLSMVQWTKHSGKTYHQSLPYAHMLREAYVWVKIVMPSLISGLHYTDITRESLFGLCLDDGHGVEHWGCLEIDDAEGPAPVDIMRTKGPDTEFGPTLFTVKRHRRDEHIMARMYGLDMLRHQNGCRASTDMQLGDVERRYPLNAHAKALLGIGSKFPEPDDDDIPTD</sequence>
<organism evidence="2 3">
    <name type="scientific">Solanum tuberosum</name>
    <name type="common">Potato</name>
    <dbReference type="NCBI Taxonomy" id="4113"/>
    <lineage>
        <taxon>Eukaryota</taxon>
        <taxon>Viridiplantae</taxon>
        <taxon>Streptophyta</taxon>
        <taxon>Embryophyta</taxon>
        <taxon>Tracheophyta</taxon>
        <taxon>Spermatophyta</taxon>
        <taxon>Magnoliopsida</taxon>
        <taxon>eudicotyledons</taxon>
        <taxon>Gunneridae</taxon>
        <taxon>Pentapetalae</taxon>
        <taxon>asterids</taxon>
        <taxon>lamiids</taxon>
        <taxon>Solanales</taxon>
        <taxon>Solanaceae</taxon>
        <taxon>Solanoideae</taxon>
        <taxon>Solaneae</taxon>
        <taxon>Solanum</taxon>
    </lineage>
</organism>
<dbReference type="InParanoid" id="M1E0T2"/>
<dbReference type="HOGENOM" id="CLU_043094_0_0_1"/>
<evidence type="ECO:0000313" key="2">
    <source>
        <dbReference type="EnsemblPlants" id="PGSC0003DMT400097517"/>
    </source>
</evidence>
<name>M1E0T2_SOLTU</name>
<dbReference type="Proteomes" id="UP000011115">
    <property type="component" value="Unassembled WGS sequence"/>
</dbReference>
<feature type="region of interest" description="Disordered" evidence="1">
    <location>
        <begin position="1"/>
        <end position="88"/>
    </location>
</feature>
<dbReference type="AlphaFoldDB" id="M1E0T2"/>
<protein>
    <submittedName>
        <fullName evidence="2">Uncharacterized protein</fullName>
    </submittedName>
</protein>
<keyword evidence="3" id="KW-1185">Reference proteome</keyword>
<dbReference type="OMA" id="EHIMARM"/>
<dbReference type="EnsemblPlants" id="PGSC0003DMT400097517">
    <property type="protein sequence ID" value="PGSC0003DMT400097517"/>
    <property type="gene ID" value="PGSC0003DMG400047088"/>
</dbReference>
<dbReference type="Gramene" id="PGSC0003DMT400097517">
    <property type="protein sequence ID" value="PGSC0003DMT400097517"/>
    <property type="gene ID" value="PGSC0003DMG400047088"/>
</dbReference>
<evidence type="ECO:0000313" key="3">
    <source>
        <dbReference type="Proteomes" id="UP000011115"/>
    </source>
</evidence>
<feature type="compositionally biased region" description="Polar residues" evidence="1">
    <location>
        <begin position="50"/>
        <end position="67"/>
    </location>
</feature>
<evidence type="ECO:0000256" key="1">
    <source>
        <dbReference type="SAM" id="MobiDB-lite"/>
    </source>
</evidence>
<accession>M1E0T2</accession>
<reference evidence="3" key="1">
    <citation type="journal article" date="2011" name="Nature">
        <title>Genome sequence and analysis of the tuber crop potato.</title>
        <authorList>
            <consortium name="The Potato Genome Sequencing Consortium"/>
        </authorList>
    </citation>
    <scope>NUCLEOTIDE SEQUENCE [LARGE SCALE GENOMIC DNA]</scope>
    <source>
        <strain evidence="3">cv. DM1-3 516 R44</strain>
    </source>
</reference>